<organism evidence="1 2">
    <name type="scientific">Mycolicibacterium obuense</name>
    <dbReference type="NCBI Taxonomy" id="1807"/>
    <lineage>
        <taxon>Bacteria</taxon>
        <taxon>Bacillati</taxon>
        <taxon>Actinomycetota</taxon>
        <taxon>Actinomycetes</taxon>
        <taxon>Mycobacteriales</taxon>
        <taxon>Mycobacteriaceae</taxon>
        <taxon>Mycolicibacterium</taxon>
    </lineage>
</organism>
<dbReference type="PATRIC" id="fig|1807.13.peg.1851"/>
<proteinExistence type="predicted"/>
<evidence type="ECO:0000313" key="1">
    <source>
        <dbReference type="EMBL" id="KKF03286.1"/>
    </source>
</evidence>
<gene>
    <name evidence="1" type="ORF">WN67_04150</name>
</gene>
<dbReference type="OrthoDB" id="4732285at2"/>
<accession>A0A0M2K7V4</accession>
<evidence type="ECO:0000313" key="2">
    <source>
        <dbReference type="Proteomes" id="UP000034150"/>
    </source>
</evidence>
<protein>
    <submittedName>
        <fullName evidence="1">Uncharacterized protein</fullName>
    </submittedName>
</protein>
<comment type="caution">
    <text evidence="1">The sequence shown here is derived from an EMBL/GenBank/DDBJ whole genome shotgun (WGS) entry which is preliminary data.</text>
</comment>
<sequence>MRPTLTPDQRHLLAFVGRSSGSALLDAFLEERALRSLLARAGGASGPTAPHGAPDWMTSYWTVGSKFISPRPGSGPPRATVTATQIQRLGQALPTALRSQIADLLTATRAEQHRTWQWCRCPHARTPPNAHSRPCSRYHPTDEEDREHYRRTTEMHEQADALLRRVLDLGADAQLDLFDQLT</sequence>
<dbReference type="RefSeq" id="WP_046361807.1">
    <property type="nucleotide sequence ID" value="NZ_LAUZ02000015.1"/>
</dbReference>
<reference evidence="1 2" key="1">
    <citation type="journal article" date="2015" name="Genome Announc.">
        <title>Draft Genome Sequence of Mycobacterium obuense Strain UC1, Isolated from Patient Sputum.</title>
        <authorList>
            <person name="Greninger A.L."/>
            <person name="Cunningham G."/>
            <person name="Hsu E.D."/>
            <person name="Yu J.M."/>
            <person name="Chiu C.Y."/>
            <person name="Miller S."/>
        </authorList>
    </citation>
    <scope>NUCLEOTIDE SEQUENCE [LARGE SCALE GENOMIC DNA]</scope>
    <source>
        <strain evidence="1 2">UC1</strain>
    </source>
</reference>
<keyword evidence="2" id="KW-1185">Reference proteome</keyword>
<name>A0A0M2K7V4_9MYCO</name>
<dbReference type="EMBL" id="LAUZ02000015">
    <property type="protein sequence ID" value="KKF03286.1"/>
    <property type="molecule type" value="Genomic_DNA"/>
</dbReference>
<dbReference type="AlphaFoldDB" id="A0A0M2K7V4"/>
<dbReference type="Proteomes" id="UP000034150">
    <property type="component" value="Unassembled WGS sequence"/>
</dbReference>